<keyword evidence="3" id="KW-1185">Reference proteome</keyword>
<dbReference type="PROSITE" id="PS00028">
    <property type="entry name" value="ZINC_FINGER_C2H2_1"/>
    <property type="match status" value="2"/>
</dbReference>
<dbReference type="EMBL" id="KN716345">
    <property type="protein sequence ID" value="KJH46585.1"/>
    <property type="molecule type" value="Genomic_DNA"/>
</dbReference>
<dbReference type="Pfam" id="PF12874">
    <property type="entry name" value="zf-met"/>
    <property type="match status" value="1"/>
</dbReference>
<reference evidence="2 3" key="1">
    <citation type="submission" date="2013-11" db="EMBL/GenBank/DDBJ databases">
        <title>Draft genome of the bovine lungworm Dictyocaulus viviparus.</title>
        <authorList>
            <person name="Mitreva M."/>
        </authorList>
    </citation>
    <scope>NUCLEOTIDE SEQUENCE [LARGE SCALE GENOMIC DNA]</scope>
    <source>
        <strain evidence="2 3">HannoverDv2000</strain>
    </source>
</reference>
<dbReference type="AlphaFoldDB" id="A0A0D8XPV9"/>
<gene>
    <name evidence="2" type="ORF">DICVIV_07368</name>
</gene>
<dbReference type="STRING" id="29172.A0A0D8XPV9"/>
<feature type="domain" description="C2H2-type" evidence="1">
    <location>
        <begin position="38"/>
        <end position="58"/>
    </location>
</feature>
<organism evidence="2 3">
    <name type="scientific">Dictyocaulus viviparus</name>
    <name type="common">Bovine lungworm</name>
    <dbReference type="NCBI Taxonomy" id="29172"/>
    <lineage>
        <taxon>Eukaryota</taxon>
        <taxon>Metazoa</taxon>
        <taxon>Ecdysozoa</taxon>
        <taxon>Nematoda</taxon>
        <taxon>Chromadorea</taxon>
        <taxon>Rhabditida</taxon>
        <taxon>Rhabditina</taxon>
        <taxon>Rhabditomorpha</taxon>
        <taxon>Strongyloidea</taxon>
        <taxon>Metastrongylidae</taxon>
        <taxon>Dictyocaulus</taxon>
    </lineage>
</organism>
<feature type="domain" description="C2H2-type" evidence="1">
    <location>
        <begin position="66"/>
        <end position="88"/>
    </location>
</feature>
<proteinExistence type="predicted"/>
<name>A0A0D8XPV9_DICVI</name>
<dbReference type="OrthoDB" id="5576026at2759"/>
<evidence type="ECO:0000313" key="2">
    <source>
        <dbReference type="EMBL" id="KJH46585.1"/>
    </source>
</evidence>
<evidence type="ECO:0000313" key="3">
    <source>
        <dbReference type="Proteomes" id="UP000053766"/>
    </source>
</evidence>
<dbReference type="Proteomes" id="UP000053766">
    <property type="component" value="Unassembled WGS sequence"/>
</dbReference>
<dbReference type="Gene3D" id="3.30.160.60">
    <property type="entry name" value="Classic Zinc Finger"/>
    <property type="match status" value="1"/>
</dbReference>
<dbReference type="SUPFAM" id="SSF57667">
    <property type="entry name" value="beta-beta-alpha zinc fingers"/>
    <property type="match status" value="1"/>
</dbReference>
<accession>A0A0D8XPV9</accession>
<evidence type="ECO:0000259" key="1">
    <source>
        <dbReference type="PROSITE" id="PS00028"/>
    </source>
</evidence>
<dbReference type="InterPro" id="IPR036236">
    <property type="entry name" value="Znf_C2H2_sf"/>
</dbReference>
<reference evidence="3" key="2">
    <citation type="journal article" date="2016" name="Sci. Rep.">
        <title>Dictyocaulus viviparus genome, variome and transcriptome elucidate lungworm biology and support future intervention.</title>
        <authorList>
            <person name="McNulty S.N."/>
            <person name="Strube C."/>
            <person name="Rosa B.A."/>
            <person name="Martin J.C."/>
            <person name="Tyagi R."/>
            <person name="Choi Y.J."/>
            <person name="Wang Q."/>
            <person name="Hallsworth Pepin K."/>
            <person name="Zhang X."/>
            <person name="Ozersky P."/>
            <person name="Wilson R.K."/>
            <person name="Sternberg P.W."/>
            <person name="Gasser R.B."/>
            <person name="Mitreva M."/>
        </authorList>
    </citation>
    <scope>NUCLEOTIDE SEQUENCE [LARGE SCALE GENOMIC DNA]</scope>
    <source>
        <strain evidence="3">HannoverDv2000</strain>
    </source>
</reference>
<sequence length="89" mass="10033">MQEEPEDLSLSVSERSSRMRFWSFVKEKQENGEIVMACSSCLLVFTDPLLYRTHVNTHALGSTFRCVACGTVCDDRVAFQRHLIGAPHG</sequence>
<dbReference type="InterPro" id="IPR013087">
    <property type="entry name" value="Znf_C2H2_type"/>
</dbReference>
<protein>
    <submittedName>
        <fullName evidence="2">Zinc finger, C2H2 type</fullName>
    </submittedName>
</protein>